<evidence type="ECO:0000256" key="2">
    <source>
        <dbReference type="ARBA" id="ARBA00007742"/>
    </source>
</evidence>
<evidence type="ECO:0000256" key="3">
    <source>
        <dbReference type="ARBA" id="ARBA00022692"/>
    </source>
</evidence>
<evidence type="ECO:0000256" key="6">
    <source>
        <dbReference type="SAM" id="Phobius"/>
    </source>
</evidence>
<evidence type="ECO:0000256" key="4">
    <source>
        <dbReference type="ARBA" id="ARBA00022989"/>
    </source>
</evidence>
<reference evidence="8 9" key="1">
    <citation type="submission" date="2019-07" db="EMBL/GenBank/DDBJ databases">
        <title>Genomes of Cafeteria roenbergensis.</title>
        <authorList>
            <person name="Fischer M.G."/>
            <person name="Hackl T."/>
            <person name="Roman M."/>
        </authorList>
    </citation>
    <scope>NUCLEOTIDE SEQUENCE [LARGE SCALE GENOMIC DNA]</scope>
    <source>
        <strain evidence="8 9">BVI</strain>
    </source>
</reference>
<gene>
    <name evidence="8" type="ORF">FNF29_05307</name>
</gene>
<comment type="caution">
    <text evidence="8">The sequence shown here is derived from an EMBL/GenBank/DDBJ whole genome shotgun (WGS) entry which is preliminary data.</text>
</comment>
<dbReference type="InterPro" id="IPR001104">
    <property type="entry name" value="3-oxo-5_a-steroid_4-DH_C"/>
</dbReference>
<dbReference type="GO" id="GO:0016627">
    <property type="term" value="F:oxidoreductase activity, acting on the CH-CH group of donors"/>
    <property type="evidence" value="ECO:0007669"/>
    <property type="project" value="InterPro"/>
</dbReference>
<feature type="transmembrane region" description="Helical" evidence="6">
    <location>
        <begin position="80"/>
        <end position="102"/>
    </location>
</feature>
<evidence type="ECO:0000259" key="7">
    <source>
        <dbReference type="Pfam" id="PF02544"/>
    </source>
</evidence>
<keyword evidence="3 6" id="KW-0812">Transmembrane</keyword>
<name>A0A5A8CCK8_CAFRO</name>
<evidence type="ECO:0000256" key="1">
    <source>
        <dbReference type="ARBA" id="ARBA00004141"/>
    </source>
</evidence>
<evidence type="ECO:0000313" key="9">
    <source>
        <dbReference type="Proteomes" id="UP000323011"/>
    </source>
</evidence>
<sequence length="324" mass="33268">MDSALRALQSYTGIVMPHDLTLAEGAALFLFAAGAAGGIFAAEPTPYSKFSSKAAPKPLKGEASAKDELSSKGWQVPSRAGMAIIYALGTAAGAYAVASMAVEADSAGAGTFAGLRVPSLAGIGAVVSAAVTGRSAAAMGGLAAFAHFAKRELEITFVHSYSGSMPAQSALFISAVYGVVGWGLHHFAARVGAGAGLDASDAAGPGSVRRAVGGALFVGGMAVNAIHHVMLAKLREAAVSKDGAKKYVIPRGGLFELVACPHYFGECLQWAGLAIALPTPLHVLWAAQSLSYLSGRAAHTTQWYKERFGGAYPSSRRHIIPFLY</sequence>
<organism evidence="8 9">
    <name type="scientific">Cafeteria roenbergensis</name>
    <name type="common">Marine flagellate</name>
    <dbReference type="NCBI Taxonomy" id="33653"/>
    <lineage>
        <taxon>Eukaryota</taxon>
        <taxon>Sar</taxon>
        <taxon>Stramenopiles</taxon>
        <taxon>Bigyra</taxon>
        <taxon>Opalozoa</taxon>
        <taxon>Bicosoecida</taxon>
        <taxon>Cafeteriaceae</taxon>
        <taxon>Cafeteria</taxon>
    </lineage>
</organism>
<dbReference type="PROSITE" id="PS50244">
    <property type="entry name" value="S5A_REDUCTASE"/>
    <property type="match status" value="1"/>
</dbReference>
<dbReference type="PANTHER" id="PTHR10556">
    <property type="entry name" value="3-OXO-5-ALPHA-STEROID 4-DEHYDROGENASE"/>
    <property type="match status" value="1"/>
</dbReference>
<keyword evidence="4 6" id="KW-1133">Transmembrane helix</keyword>
<keyword evidence="9" id="KW-1185">Reference proteome</keyword>
<feature type="transmembrane region" description="Helical" evidence="6">
    <location>
        <begin position="122"/>
        <end position="149"/>
    </location>
</feature>
<protein>
    <recommendedName>
        <fullName evidence="7">3-oxo-5-alpha-steroid 4-dehydrogenase C-terminal domain-containing protein</fullName>
    </recommendedName>
</protein>
<proteinExistence type="inferred from homology"/>
<comment type="similarity">
    <text evidence="2">Belongs to the steroid 5-alpha reductase family.</text>
</comment>
<dbReference type="GO" id="GO:0016020">
    <property type="term" value="C:membrane"/>
    <property type="evidence" value="ECO:0007669"/>
    <property type="project" value="UniProtKB-SubCell"/>
</dbReference>
<evidence type="ECO:0000313" key="8">
    <source>
        <dbReference type="EMBL" id="KAA0150294.1"/>
    </source>
</evidence>
<dbReference type="GO" id="GO:0006629">
    <property type="term" value="P:lipid metabolic process"/>
    <property type="evidence" value="ECO:0007669"/>
    <property type="project" value="InterPro"/>
</dbReference>
<evidence type="ECO:0000256" key="5">
    <source>
        <dbReference type="ARBA" id="ARBA00023136"/>
    </source>
</evidence>
<dbReference type="AlphaFoldDB" id="A0A5A8CCK8"/>
<comment type="subcellular location">
    <subcellularLocation>
        <location evidence="1">Membrane</location>
        <topology evidence="1">Multi-pass membrane protein</topology>
    </subcellularLocation>
</comment>
<feature type="domain" description="3-oxo-5-alpha-steroid 4-dehydrogenase C-terminal" evidence="7">
    <location>
        <begin position="210"/>
        <end position="324"/>
    </location>
</feature>
<dbReference type="InterPro" id="IPR039357">
    <property type="entry name" value="SRD5A/TECR"/>
</dbReference>
<feature type="transmembrane region" description="Helical" evidence="6">
    <location>
        <begin position="20"/>
        <end position="42"/>
    </location>
</feature>
<dbReference type="EMBL" id="VLTN01000035">
    <property type="protein sequence ID" value="KAA0150294.1"/>
    <property type="molecule type" value="Genomic_DNA"/>
</dbReference>
<feature type="transmembrane region" description="Helical" evidence="6">
    <location>
        <begin position="170"/>
        <end position="188"/>
    </location>
</feature>
<accession>A0A5A8CCK8</accession>
<dbReference type="Proteomes" id="UP000323011">
    <property type="component" value="Unassembled WGS sequence"/>
</dbReference>
<dbReference type="Gene3D" id="1.20.120.1630">
    <property type="match status" value="1"/>
</dbReference>
<dbReference type="PANTHER" id="PTHR10556:SF35">
    <property type="entry name" value="3-OXO-5-ALPHA-STEROID 4-DEHYDROGENASE FAMILY PROTEIN"/>
    <property type="match status" value="1"/>
</dbReference>
<keyword evidence="5 6" id="KW-0472">Membrane</keyword>
<dbReference type="Pfam" id="PF02544">
    <property type="entry name" value="Steroid_dh"/>
    <property type="match status" value="1"/>
</dbReference>